<organism evidence="5 6">
    <name type="scientific">Helicobacter cappadocius</name>
    <dbReference type="NCBI Taxonomy" id="3063998"/>
    <lineage>
        <taxon>Bacteria</taxon>
        <taxon>Pseudomonadati</taxon>
        <taxon>Campylobacterota</taxon>
        <taxon>Epsilonproteobacteria</taxon>
        <taxon>Campylobacterales</taxon>
        <taxon>Helicobacteraceae</taxon>
        <taxon>Helicobacter</taxon>
    </lineage>
</organism>
<dbReference type="EMBL" id="JAUPEV010000014">
    <property type="protein sequence ID" value="MDO7253806.1"/>
    <property type="molecule type" value="Genomic_DNA"/>
</dbReference>
<keyword evidence="5" id="KW-0808">Transferase</keyword>
<accession>A0AA90TBD2</accession>
<name>A0AA90TBD2_9HELI</name>
<dbReference type="RefSeq" id="WP_305517644.1">
    <property type="nucleotide sequence ID" value="NZ_JAUPEV010000014.1"/>
</dbReference>
<dbReference type="InterPro" id="IPR015424">
    <property type="entry name" value="PyrdxlP-dep_Trfase"/>
</dbReference>
<dbReference type="EC" id="2.6.1.-" evidence="5"/>
<keyword evidence="7" id="KW-1185">Reference proteome</keyword>
<reference evidence="5 7" key="1">
    <citation type="submission" date="2023-07" db="EMBL/GenBank/DDBJ databases">
        <title>Unpublished Manusciprt.</title>
        <authorList>
            <person name="Aydin F."/>
            <person name="Tarhane S."/>
            <person name="Saticioglu I.B."/>
            <person name="Karakaya E."/>
            <person name="Abay S."/>
            <person name="Guran O."/>
            <person name="Bozkurt E."/>
            <person name="Uzum N."/>
            <person name="Olgun K."/>
            <person name="Jablonski D."/>
        </authorList>
    </citation>
    <scope>NUCLEOTIDE SEQUENCE</scope>
    <source>
        <strain evidence="7">faydin-H75</strain>
        <strain evidence="5">Faydin-H76</strain>
    </source>
</reference>
<feature type="modified residue" description="N6-(pyridoxal phosphate)lysine" evidence="2">
    <location>
        <position position="186"/>
    </location>
</feature>
<comment type="caution">
    <text evidence="5">The sequence shown here is derived from an EMBL/GenBank/DDBJ whole genome shotgun (WGS) entry which is preliminary data.</text>
</comment>
<dbReference type="InterPro" id="IPR015421">
    <property type="entry name" value="PyrdxlP-dep_Trfase_major"/>
</dbReference>
<feature type="active site" description="Proton acceptor" evidence="1">
    <location>
        <position position="186"/>
    </location>
</feature>
<gene>
    <name evidence="4" type="ORF">Q5I04_07800</name>
    <name evidence="5" type="ORF">Q5I06_02665</name>
</gene>
<dbReference type="GO" id="GO:0030170">
    <property type="term" value="F:pyridoxal phosphate binding"/>
    <property type="evidence" value="ECO:0007669"/>
    <property type="project" value="TreeGrafter"/>
</dbReference>
<reference evidence="4" key="2">
    <citation type="submission" date="2023-07" db="EMBL/GenBank/DDBJ databases">
        <authorList>
            <person name="Aydin F."/>
            <person name="Tarhane S."/>
            <person name="Saticioglu I.B."/>
            <person name="Karakaya E."/>
            <person name="Abay S."/>
            <person name="Guran O."/>
            <person name="Bozkurt E."/>
            <person name="Uzum N."/>
            <person name="Olgun K."/>
            <person name="Jablonski D."/>
        </authorList>
    </citation>
    <scope>NUCLEOTIDE SEQUENCE</scope>
    <source>
        <strain evidence="4">Faydin-H75</strain>
    </source>
</reference>
<dbReference type="Proteomes" id="UP001177258">
    <property type="component" value="Unassembled WGS sequence"/>
</dbReference>
<comment type="similarity">
    <text evidence="3">Belongs to the DegT/DnrJ/EryC1 family.</text>
</comment>
<evidence type="ECO:0000313" key="6">
    <source>
        <dbReference type="Proteomes" id="UP001177258"/>
    </source>
</evidence>
<protein>
    <submittedName>
        <fullName evidence="5">DegT/DnrJ/EryC1/StrS family aminotransferase</fullName>
        <ecNumber evidence="5">2.6.1.-</ecNumber>
    </submittedName>
</protein>
<dbReference type="PANTHER" id="PTHR30244:SF42">
    <property type="entry name" value="UDP-2-ACETAMIDO-2-DEOXY-3-OXO-D-GLUCURONATE AMINOTRANSFERASE"/>
    <property type="match status" value="1"/>
</dbReference>
<dbReference type="GO" id="GO:0000271">
    <property type="term" value="P:polysaccharide biosynthetic process"/>
    <property type="evidence" value="ECO:0007669"/>
    <property type="project" value="TreeGrafter"/>
</dbReference>
<dbReference type="Pfam" id="PF01041">
    <property type="entry name" value="DegT_DnrJ_EryC1"/>
    <property type="match status" value="1"/>
</dbReference>
<dbReference type="PANTHER" id="PTHR30244">
    <property type="entry name" value="TRANSAMINASE"/>
    <property type="match status" value="1"/>
</dbReference>
<evidence type="ECO:0000313" key="7">
    <source>
        <dbReference type="Proteomes" id="UP001240777"/>
    </source>
</evidence>
<dbReference type="InterPro" id="IPR015422">
    <property type="entry name" value="PyrdxlP-dep_Trfase_small"/>
</dbReference>
<evidence type="ECO:0000256" key="2">
    <source>
        <dbReference type="PIRSR" id="PIRSR000390-2"/>
    </source>
</evidence>
<keyword evidence="2 3" id="KW-0663">Pyridoxal phosphate</keyword>
<sequence length="362" mass="40086">MKIDFANLTLAHQEYATEINVAIQKTIEKSHFIMGDEVELLEDELKNFTGSNHVITCSSGTSALLLALSAIGIGTNDEVITSPFSFIAAAEMIAFLGAKPVFVDIDPLTYQINPSLITSAITPKTKAIIPVSLFGQPSDMDSINKIAQKHNLIVIEDGAQSFGATYKEKKSCNLTPIATTSFFPAKPLGCYGDGGAVFCNDEHIATKIKSLRIHGQTKRYEHSYIGLGARLDTIQAAILRVKLKYYPIKISKRNQVAKLYEKYLKNKSVKLPIIGDHIQSVYAQYSILSADRNSLEKKLKQNNIPYAIHYPIALHLQPCFSYLGYQEGDFPIAEKTCKQILSLPMNPYLSENEIEYISGVID</sequence>
<dbReference type="GO" id="GO:0008483">
    <property type="term" value="F:transaminase activity"/>
    <property type="evidence" value="ECO:0007669"/>
    <property type="project" value="UniProtKB-KW"/>
</dbReference>
<evidence type="ECO:0000256" key="3">
    <source>
        <dbReference type="RuleBase" id="RU004508"/>
    </source>
</evidence>
<keyword evidence="5" id="KW-0032">Aminotransferase</keyword>
<evidence type="ECO:0000313" key="5">
    <source>
        <dbReference type="EMBL" id="MDP2538686.1"/>
    </source>
</evidence>
<evidence type="ECO:0000256" key="1">
    <source>
        <dbReference type="PIRSR" id="PIRSR000390-1"/>
    </source>
</evidence>
<evidence type="ECO:0000313" key="4">
    <source>
        <dbReference type="EMBL" id="MDO7253806.1"/>
    </source>
</evidence>
<dbReference type="Gene3D" id="3.40.640.10">
    <property type="entry name" value="Type I PLP-dependent aspartate aminotransferase-like (Major domain)"/>
    <property type="match status" value="1"/>
</dbReference>
<dbReference type="Gene3D" id="3.90.1150.10">
    <property type="entry name" value="Aspartate Aminotransferase, domain 1"/>
    <property type="match status" value="1"/>
</dbReference>
<dbReference type="InterPro" id="IPR000653">
    <property type="entry name" value="DegT/StrS_aminotransferase"/>
</dbReference>
<dbReference type="AlphaFoldDB" id="A0AA90TBD2"/>
<dbReference type="PIRSF" id="PIRSF000390">
    <property type="entry name" value="PLP_StrS"/>
    <property type="match status" value="1"/>
</dbReference>
<proteinExistence type="inferred from homology"/>
<reference evidence="4 6" key="3">
    <citation type="journal article" date="2024" name="Syst. Appl. Microbiol.">
        <title>Helicobacter cappadocius sp. nov., from lizards: The first psychrotrophic Helicobacter species.</title>
        <authorList>
            <person name="Aydin F."/>
            <person name="Tarhane S."/>
            <person name="Karakaya E."/>
            <person name="Abay S."/>
            <person name="Kayman T."/>
            <person name="Guran O."/>
            <person name="Bozkurt E."/>
            <person name="Uzum N."/>
            <person name="Avci A."/>
            <person name="Olgun K."/>
            <person name="Jablonski D."/>
            <person name="Guran C."/>
            <person name="Burcin Saticioglu I."/>
        </authorList>
    </citation>
    <scope>NUCLEOTIDE SEQUENCE [LARGE SCALE GENOMIC DNA]</scope>
    <source>
        <strain evidence="4">Faydin-H75</strain>
        <strain evidence="6">faydin-H76</strain>
    </source>
</reference>
<dbReference type="CDD" id="cd00616">
    <property type="entry name" value="AHBA_syn"/>
    <property type="match status" value="1"/>
</dbReference>
<dbReference type="Proteomes" id="UP001240777">
    <property type="component" value="Unassembled WGS sequence"/>
</dbReference>
<dbReference type="EMBL" id="JAUYZK010000003">
    <property type="protein sequence ID" value="MDP2538686.1"/>
    <property type="molecule type" value="Genomic_DNA"/>
</dbReference>
<dbReference type="SUPFAM" id="SSF53383">
    <property type="entry name" value="PLP-dependent transferases"/>
    <property type="match status" value="1"/>
</dbReference>